<evidence type="ECO:0000313" key="14">
    <source>
        <dbReference type="Proteomes" id="UP000192220"/>
    </source>
</evidence>
<protein>
    <submittedName>
        <fullName evidence="15">Gastrula zinc finger protein XlCGF26.1</fullName>
    </submittedName>
</protein>
<keyword evidence="14" id="KW-1185">Reference proteome</keyword>
<feature type="region of interest" description="Disordered" evidence="12">
    <location>
        <begin position="390"/>
        <end position="418"/>
    </location>
</feature>
<evidence type="ECO:0000256" key="3">
    <source>
        <dbReference type="ARBA" id="ARBA00022723"/>
    </source>
</evidence>
<dbReference type="FunFam" id="3.30.160.60:FF:000097">
    <property type="entry name" value="Zinc finger protein"/>
    <property type="match status" value="1"/>
</dbReference>
<dbReference type="OrthoDB" id="3176202at2759"/>
<evidence type="ECO:0000256" key="5">
    <source>
        <dbReference type="ARBA" id="ARBA00022771"/>
    </source>
</evidence>
<keyword evidence="5 11" id="KW-0863">Zinc-finger</keyword>
<gene>
    <name evidence="15" type="primary">LOC106523673</name>
</gene>
<feature type="domain" description="C2H2-type" evidence="13">
    <location>
        <begin position="345"/>
        <end position="372"/>
    </location>
</feature>
<feature type="compositionally biased region" description="Acidic residues" evidence="12">
    <location>
        <begin position="168"/>
        <end position="188"/>
    </location>
</feature>
<evidence type="ECO:0000256" key="2">
    <source>
        <dbReference type="ARBA" id="ARBA00004123"/>
    </source>
</evidence>
<evidence type="ECO:0000256" key="10">
    <source>
        <dbReference type="ARBA" id="ARBA00023242"/>
    </source>
</evidence>
<evidence type="ECO:0000313" key="15">
    <source>
        <dbReference type="RefSeq" id="XP_013872642.1"/>
    </source>
</evidence>
<keyword evidence="4" id="KW-0677">Repeat</keyword>
<comment type="subcellular location">
    <subcellularLocation>
        <location evidence="2">Nucleus</location>
    </subcellularLocation>
</comment>
<dbReference type="AlphaFoldDB" id="A0A2I4BY28"/>
<feature type="compositionally biased region" description="Basic and acidic residues" evidence="12">
    <location>
        <begin position="189"/>
        <end position="216"/>
    </location>
</feature>
<dbReference type="GO" id="GO:0005634">
    <property type="term" value="C:nucleus"/>
    <property type="evidence" value="ECO:0007669"/>
    <property type="project" value="UniProtKB-SubCell"/>
</dbReference>
<dbReference type="PROSITE" id="PS00028">
    <property type="entry name" value="ZINC_FINGER_C2H2_1"/>
    <property type="match status" value="2"/>
</dbReference>
<dbReference type="Proteomes" id="UP000192220">
    <property type="component" value="Unplaced"/>
</dbReference>
<comment type="function">
    <text evidence="1">May be involved in transcriptional regulation.</text>
</comment>
<feature type="domain" description="C2H2-type" evidence="13">
    <location>
        <begin position="292"/>
        <end position="314"/>
    </location>
</feature>
<keyword evidence="8" id="KW-0238">DNA-binding</keyword>
<dbReference type="InterPro" id="IPR013087">
    <property type="entry name" value="Znf_C2H2_type"/>
</dbReference>
<keyword evidence="6" id="KW-0862">Zinc</keyword>
<dbReference type="RefSeq" id="XP_013872642.1">
    <property type="nucleotide sequence ID" value="XM_014017188.1"/>
</dbReference>
<proteinExistence type="predicted"/>
<evidence type="ECO:0000256" key="11">
    <source>
        <dbReference type="PROSITE-ProRule" id="PRU00042"/>
    </source>
</evidence>
<dbReference type="KEGG" id="alim:106523673"/>
<feature type="domain" description="C2H2-type" evidence="13">
    <location>
        <begin position="373"/>
        <end position="409"/>
    </location>
</feature>
<keyword evidence="3" id="KW-0479">Metal-binding</keyword>
<evidence type="ECO:0000256" key="9">
    <source>
        <dbReference type="ARBA" id="ARBA00023163"/>
    </source>
</evidence>
<keyword evidence="10" id="KW-0539">Nucleus</keyword>
<feature type="compositionally biased region" description="Polar residues" evidence="12">
    <location>
        <begin position="129"/>
        <end position="146"/>
    </location>
</feature>
<dbReference type="GO" id="GO:0000981">
    <property type="term" value="F:DNA-binding transcription factor activity, RNA polymerase II-specific"/>
    <property type="evidence" value="ECO:0007669"/>
    <property type="project" value="TreeGrafter"/>
</dbReference>
<keyword evidence="9" id="KW-0804">Transcription</keyword>
<organism evidence="14 15">
    <name type="scientific">Austrofundulus limnaeus</name>
    <name type="common">Annual killifish</name>
    <dbReference type="NCBI Taxonomy" id="52670"/>
    <lineage>
        <taxon>Eukaryota</taxon>
        <taxon>Metazoa</taxon>
        <taxon>Chordata</taxon>
        <taxon>Craniata</taxon>
        <taxon>Vertebrata</taxon>
        <taxon>Euteleostomi</taxon>
        <taxon>Actinopterygii</taxon>
        <taxon>Neopterygii</taxon>
        <taxon>Teleostei</taxon>
        <taxon>Neoteleostei</taxon>
        <taxon>Acanthomorphata</taxon>
        <taxon>Ovalentaria</taxon>
        <taxon>Atherinomorphae</taxon>
        <taxon>Cyprinodontiformes</taxon>
        <taxon>Rivulidae</taxon>
        <taxon>Austrofundulus</taxon>
    </lineage>
</organism>
<dbReference type="Gene3D" id="3.30.160.60">
    <property type="entry name" value="Classic Zinc Finger"/>
    <property type="match status" value="4"/>
</dbReference>
<sequence length="418" mass="47756">MWKQQVKLRLEAAVEDILCIFERTVVNYEEELMRLQKNEPQNNSSGLRTSVLPANNQQKLLGNKHPSEELRPIVDQLDPEKLHIKEEEPWIDPEGEEIPGKKTETTRFPFTAALLKNEDEESIRLFSQLHQQQGEGRAPPSSSSAGHTMAATGGEDSRRAETTMNLAQEDDFSSSETEVSDEDEDDDYECRPDFQLKHSSDSGSKTDDSDVDCKESKPRRCSECRNQFLFNSSHSDVTSLSGTSLSTCVVKMEDIADLDRKVETKLKSFSCDSCGKKCTRKATRKTHRKALFTCYLCGWRFHSEIHLDKHMRVHKPFSCDICGYRFGHKSHLKSHLKIHSGVKPFACTVCELRFTRNTHLSRHMITHTGQKPFACDVCGKKFTRKEHLNRHMRKQGPKHSYPTHLKKKMSAVTESKAV</sequence>
<feature type="domain" description="C2H2-type" evidence="13">
    <location>
        <begin position="317"/>
        <end position="344"/>
    </location>
</feature>
<dbReference type="GeneID" id="106523673"/>
<dbReference type="GO" id="GO:0003677">
    <property type="term" value="F:DNA binding"/>
    <property type="evidence" value="ECO:0007669"/>
    <property type="project" value="UniProtKB-KW"/>
</dbReference>
<dbReference type="InterPro" id="IPR036236">
    <property type="entry name" value="Znf_C2H2_sf"/>
</dbReference>
<evidence type="ECO:0000256" key="1">
    <source>
        <dbReference type="ARBA" id="ARBA00003767"/>
    </source>
</evidence>
<feature type="region of interest" description="Disordered" evidence="12">
    <location>
        <begin position="129"/>
        <end position="216"/>
    </location>
</feature>
<evidence type="ECO:0000256" key="12">
    <source>
        <dbReference type="SAM" id="MobiDB-lite"/>
    </source>
</evidence>
<dbReference type="PROSITE" id="PS50157">
    <property type="entry name" value="ZINC_FINGER_C2H2_2"/>
    <property type="match status" value="4"/>
</dbReference>
<evidence type="ECO:0000259" key="13">
    <source>
        <dbReference type="PROSITE" id="PS50157"/>
    </source>
</evidence>
<dbReference type="SMART" id="SM00355">
    <property type="entry name" value="ZnF_C2H2"/>
    <property type="match status" value="5"/>
</dbReference>
<reference evidence="15" key="1">
    <citation type="submission" date="2025-08" db="UniProtKB">
        <authorList>
            <consortium name="RefSeq"/>
        </authorList>
    </citation>
    <scope>IDENTIFICATION</scope>
    <source>
        <strain evidence="15">Quisiro</strain>
        <tissue evidence="15">Liver</tissue>
    </source>
</reference>
<dbReference type="PANTHER" id="PTHR24394">
    <property type="entry name" value="ZINC FINGER PROTEIN"/>
    <property type="match status" value="1"/>
</dbReference>
<dbReference type="FunFam" id="3.30.160.60:FF:000634">
    <property type="entry name" value="Zinc finger X-chromosomal protein"/>
    <property type="match status" value="1"/>
</dbReference>
<evidence type="ECO:0000256" key="4">
    <source>
        <dbReference type="ARBA" id="ARBA00022737"/>
    </source>
</evidence>
<keyword evidence="7" id="KW-0805">Transcription regulation</keyword>
<dbReference type="SUPFAM" id="SSF57667">
    <property type="entry name" value="beta-beta-alpha zinc fingers"/>
    <property type="match status" value="3"/>
</dbReference>
<evidence type="ECO:0000256" key="8">
    <source>
        <dbReference type="ARBA" id="ARBA00023125"/>
    </source>
</evidence>
<name>A0A2I4BY28_AUSLI</name>
<evidence type="ECO:0000256" key="6">
    <source>
        <dbReference type="ARBA" id="ARBA00022833"/>
    </source>
</evidence>
<dbReference type="GO" id="GO:0008270">
    <property type="term" value="F:zinc ion binding"/>
    <property type="evidence" value="ECO:0007669"/>
    <property type="project" value="UniProtKB-KW"/>
</dbReference>
<evidence type="ECO:0000256" key="7">
    <source>
        <dbReference type="ARBA" id="ARBA00023015"/>
    </source>
</evidence>
<dbReference type="FunFam" id="3.30.160.60:FF:000417">
    <property type="entry name" value="Zinc finger protein"/>
    <property type="match status" value="1"/>
</dbReference>
<dbReference type="InParanoid" id="A0A2I4BY28"/>
<accession>A0A2I4BY28</accession>
<dbReference type="Pfam" id="PF00096">
    <property type="entry name" value="zf-C2H2"/>
    <property type="match status" value="4"/>
</dbReference>
<dbReference type="PANTHER" id="PTHR24394:SF29">
    <property type="entry name" value="MYONEURIN"/>
    <property type="match status" value="1"/>
</dbReference>